<proteinExistence type="inferred from homology"/>
<dbReference type="GO" id="GO:0005886">
    <property type="term" value="C:plasma membrane"/>
    <property type="evidence" value="ECO:0007669"/>
    <property type="project" value="UniProtKB-SubCell"/>
</dbReference>
<feature type="domain" description="Prepilin peptidase A24 N-terminal" evidence="9">
    <location>
        <begin position="24"/>
        <end position="119"/>
    </location>
</feature>
<comment type="subcellular location">
    <subcellularLocation>
        <location evidence="1">Cell membrane</location>
        <topology evidence="1">Multi-pass membrane protein</topology>
    </subcellularLocation>
</comment>
<dbReference type="GO" id="GO:0004190">
    <property type="term" value="F:aspartic-type endopeptidase activity"/>
    <property type="evidence" value="ECO:0007669"/>
    <property type="project" value="InterPro"/>
</dbReference>
<feature type="domain" description="Prepilin type IV endopeptidase peptidase" evidence="8">
    <location>
        <begin position="131"/>
        <end position="234"/>
    </location>
</feature>
<evidence type="ECO:0000256" key="4">
    <source>
        <dbReference type="ARBA" id="ARBA00022692"/>
    </source>
</evidence>
<feature type="transmembrane region" description="Helical" evidence="7">
    <location>
        <begin position="108"/>
        <end position="134"/>
    </location>
</feature>
<evidence type="ECO:0000256" key="5">
    <source>
        <dbReference type="ARBA" id="ARBA00022989"/>
    </source>
</evidence>
<evidence type="ECO:0000313" key="10">
    <source>
        <dbReference type="EMBL" id="TGL03446.1"/>
    </source>
</evidence>
<keyword evidence="5 7" id="KW-1133">Transmembrane helix</keyword>
<accession>A0A7I0HPC0</accession>
<evidence type="ECO:0000256" key="6">
    <source>
        <dbReference type="ARBA" id="ARBA00023136"/>
    </source>
</evidence>
<dbReference type="InterPro" id="IPR000045">
    <property type="entry name" value="Prepilin_IV_endopep_pep"/>
</dbReference>
<keyword evidence="4 7" id="KW-0812">Transmembrane</keyword>
<evidence type="ECO:0000256" key="3">
    <source>
        <dbReference type="ARBA" id="ARBA00022475"/>
    </source>
</evidence>
<feature type="transmembrane region" description="Helical" evidence="7">
    <location>
        <begin position="250"/>
        <end position="273"/>
    </location>
</feature>
<dbReference type="Pfam" id="PF06750">
    <property type="entry name" value="A24_N_bact"/>
    <property type="match status" value="1"/>
</dbReference>
<keyword evidence="6 7" id="KW-0472">Membrane</keyword>
<dbReference type="GO" id="GO:0006465">
    <property type="term" value="P:signal peptide processing"/>
    <property type="evidence" value="ECO:0007669"/>
    <property type="project" value="TreeGrafter"/>
</dbReference>
<evidence type="ECO:0000256" key="1">
    <source>
        <dbReference type="ARBA" id="ARBA00004651"/>
    </source>
</evidence>
<dbReference type="RefSeq" id="WP_135771793.1">
    <property type="nucleotide sequence ID" value="NZ_RQFT01000012.1"/>
</dbReference>
<protein>
    <submittedName>
        <fullName evidence="10">Prepilin peptidase</fullName>
    </submittedName>
</protein>
<gene>
    <name evidence="10" type="ORF">EHQ43_16905</name>
</gene>
<feature type="transmembrane region" description="Helical" evidence="7">
    <location>
        <begin position="20"/>
        <end position="41"/>
    </location>
</feature>
<dbReference type="EMBL" id="RQFT01000012">
    <property type="protein sequence ID" value="TGL03446.1"/>
    <property type="molecule type" value="Genomic_DNA"/>
</dbReference>
<comment type="caution">
    <text evidence="10">The sequence shown here is derived from an EMBL/GenBank/DDBJ whole genome shotgun (WGS) entry which is preliminary data.</text>
</comment>
<dbReference type="PANTHER" id="PTHR30487:SF0">
    <property type="entry name" value="PREPILIN LEADER PEPTIDASE_N-METHYLTRANSFERASE-RELATED"/>
    <property type="match status" value="1"/>
</dbReference>
<name>A0A7I0HPC0_9LEPT</name>
<dbReference type="AlphaFoldDB" id="A0A7I0HPC0"/>
<evidence type="ECO:0000256" key="2">
    <source>
        <dbReference type="ARBA" id="ARBA00005801"/>
    </source>
</evidence>
<dbReference type="InterPro" id="IPR010627">
    <property type="entry name" value="Prepilin_pept_A24_N"/>
</dbReference>
<evidence type="ECO:0000259" key="9">
    <source>
        <dbReference type="Pfam" id="PF06750"/>
    </source>
</evidence>
<reference evidence="10 11" key="1">
    <citation type="journal article" date="2019" name="PLoS Negl. Trop. Dis.">
        <title>Revisiting the worldwide diversity of Leptospira species in the environment.</title>
        <authorList>
            <person name="Vincent A.T."/>
            <person name="Schiettekatte O."/>
            <person name="Bourhy P."/>
            <person name="Veyrier F.J."/>
            <person name="Picardeau M."/>
        </authorList>
    </citation>
    <scope>NUCLEOTIDE SEQUENCE [LARGE SCALE GENOMIC DNA]</scope>
    <source>
        <strain evidence="10 11">201800273</strain>
    </source>
</reference>
<feature type="transmembrane region" description="Helical" evidence="7">
    <location>
        <begin position="154"/>
        <end position="170"/>
    </location>
</feature>
<feature type="transmembrane region" description="Helical" evidence="7">
    <location>
        <begin position="219"/>
        <end position="238"/>
    </location>
</feature>
<sequence length="285" mass="32958">MESLIESNWYFLSTGLSYMILFFFAASLASFYTTLGDRILYYCYEQGRKKFQGFKRWNIIFSKPSHCPSCKTNVNKLYLVPIFGWLLTKGKCNRCQVEIAKLYPLTEFLFGLIAILVYFVSESLPGTFCLLFFLGHLLIAMLTDAKKLSLDYENLPFLIGFGFGSNYFLFEETPGFTHLYVYLGFLLFYLIIYLLFRGGTGLGDVIFSPVLAAIAGNPFWMVYFNSSYLLAVGFSFLLRKKGESLKGKKIPMGLYFSIGIFFTFFFKLIVHYYEWEGYLNYGNIE</sequence>
<keyword evidence="3" id="KW-1003">Cell membrane</keyword>
<evidence type="ECO:0000313" key="11">
    <source>
        <dbReference type="Proteomes" id="UP000297641"/>
    </source>
</evidence>
<dbReference type="Pfam" id="PF01478">
    <property type="entry name" value="Peptidase_A24"/>
    <property type="match status" value="1"/>
</dbReference>
<dbReference type="PANTHER" id="PTHR30487">
    <property type="entry name" value="TYPE 4 PREPILIN-LIKE PROTEINS LEADER PEPTIDE-PROCESSING ENZYME"/>
    <property type="match status" value="1"/>
</dbReference>
<organism evidence="10 11">
    <name type="scientific">Leptospira bouyouniensis</name>
    <dbReference type="NCBI Taxonomy" id="2484911"/>
    <lineage>
        <taxon>Bacteria</taxon>
        <taxon>Pseudomonadati</taxon>
        <taxon>Spirochaetota</taxon>
        <taxon>Spirochaetia</taxon>
        <taxon>Leptospirales</taxon>
        <taxon>Leptospiraceae</taxon>
        <taxon>Leptospira</taxon>
    </lineage>
</organism>
<dbReference type="InterPro" id="IPR050882">
    <property type="entry name" value="Prepilin_peptidase/N-MTase"/>
</dbReference>
<evidence type="ECO:0000256" key="7">
    <source>
        <dbReference type="SAM" id="Phobius"/>
    </source>
</evidence>
<dbReference type="Proteomes" id="UP000297641">
    <property type="component" value="Unassembled WGS sequence"/>
</dbReference>
<comment type="similarity">
    <text evidence="2">Belongs to the peptidase A24 family.</text>
</comment>
<feature type="transmembrane region" description="Helical" evidence="7">
    <location>
        <begin position="179"/>
        <end position="199"/>
    </location>
</feature>
<evidence type="ECO:0000259" key="8">
    <source>
        <dbReference type="Pfam" id="PF01478"/>
    </source>
</evidence>